<sequence>MNMLQRVTAPLPTTKIPSAAETEIPPTTKNPPALEILPSETIQTQEMTSTSRYSIPANWKNVLNKKVDEAIARRKNRGRPISIKDDLFIEELMNIPLPLKFKEPIDDFDGTNDPIDHIQTFQDQVRLHGWPDAISYRTFSMTLRKDAREWFDTLPPRSISLFSDFANKFAICFYSSTRKKKIVMGLIQVKQEK</sequence>
<evidence type="ECO:0000313" key="1">
    <source>
        <dbReference type="EMBL" id="KAL2516628.1"/>
    </source>
</evidence>
<evidence type="ECO:0000313" key="2">
    <source>
        <dbReference type="Proteomes" id="UP001604336"/>
    </source>
</evidence>
<gene>
    <name evidence="1" type="ORF">Adt_12875</name>
</gene>
<accession>A0ABD1TV68</accession>
<proteinExistence type="predicted"/>
<comment type="caution">
    <text evidence="1">The sequence shown here is derived from an EMBL/GenBank/DDBJ whole genome shotgun (WGS) entry which is preliminary data.</text>
</comment>
<name>A0ABD1TV68_9LAMI</name>
<keyword evidence="2" id="KW-1185">Reference proteome</keyword>
<dbReference type="AlphaFoldDB" id="A0ABD1TV68"/>
<reference evidence="2" key="1">
    <citation type="submission" date="2024-07" db="EMBL/GenBank/DDBJ databases">
        <title>Two chromosome-level genome assemblies of Korean endemic species Abeliophyllum distichum and Forsythia ovata (Oleaceae).</title>
        <authorList>
            <person name="Jang H."/>
        </authorList>
    </citation>
    <scope>NUCLEOTIDE SEQUENCE [LARGE SCALE GENOMIC DNA]</scope>
</reference>
<protein>
    <submittedName>
        <fullName evidence="1">Retrotrans gag domain-containing protein</fullName>
    </submittedName>
</protein>
<dbReference type="PANTHER" id="PTHR33223:SF10">
    <property type="entry name" value="AMINOTRANSFERASE-LIKE PLANT MOBILE DOMAIN-CONTAINING PROTEIN"/>
    <property type="match status" value="1"/>
</dbReference>
<dbReference type="Proteomes" id="UP001604336">
    <property type="component" value="Unassembled WGS sequence"/>
</dbReference>
<dbReference type="EMBL" id="JBFOLK010000004">
    <property type="protein sequence ID" value="KAL2516628.1"/>
    <property type="molecule type" value="Genomic_DNA"/>
</dbReference>
<dbReference type="PANTHER" id="PTHR33223">
    <property type="entry name" value="CCHC-TYPE DOMAIN-CONTAINING PROTEIN"/>
    <property type="match status" value="1"/>
</dbReference>
<organism evidence="1 2">
    <name type="scientific">Abeliophyllum distichum</name>
    <dbReference type="NCBI Taxonomy" id="126358"/>
    <lineage>
        <taxon>Eukaryota</taxon>
        <taxon>Viridiplantae</taxon>
        <taxon>Streptophyta</taxon>
        <taxon>Embryophyta</taxon>
        <taxon>Tracheophyta</taxon>
        <taxon>Spermatophyta</taxon>
        <taxon>Magnoliopsida</taxon>
        <taxon>eudicotyledons</taxon>
        <taxon>Gunneridae</taxon>
        <taxon>Pentapetalae</taxon>
        <taxon>asterids</taxon>
        <taxon>lamiids</taxon>
        <taxon>Lamiales</taxon>
        <taxon>Oleaceae</taxon>
        <taxon>Forsythieae</taxon>
        <taxon>Abeliophyllum</taxon>
    </lineage>
</organism>